<accession>A0ABQ2RP56</accession>
<dbReference type="Proteomes" id="UP000611554">
    <property type="component" value="Unassembled WGS sequence"/>
</dbReference>
<proteinExistence type="predicted"/>
<dbReference type="EMBL" id="BMQJ01000041">
    <property type="protein sequence ID" value="GGQ35457.1"/>
    <property type="molecule type" value="Genomic_DNA"/>
</dbReference>
<protein>
    <submittedName>
        <fullName evidence="2">Uncharacterized protein</fullName>
    </submittedName>
</protein>
<sequence length="239" mass="26553">MRGARPEGEAAGRRVSEHSAEREHVRRGLRLFAHDVFRGHETGRAYGHSGAGELRVLRGPCDAEIDQAGAIRCQQYISGLQIAVHYLAVVYGRQPFREPGGQQPQRVFRQRTVLADGLLRRRARNIGGGQPRRVRLRVRVHHLRGVEAADPLCGRYLTGEPPPEVGVRGKLRPHHLHGDPPATTGTAQEHLPHPAPAQSLQQPVRPDLPWIPGPQIPHATSHNRRAPRRPAGARSHHTY</sequence>
<feature type="region of interest" description="Disordered" evidence="1">
    <location>
        <begin position="163"/>
        <end position="239"/>
    </location>
</feature>
<organism evidence="2 3">
    <name type="scientific">Streptosporangium pseudovulgare</name>
    <dbReference type="NCBI Taxonomy" id="35765"/>
    <lineage>
        <taxon>Bacteria</taxon>
        <taxon>Bacillati</taxon>
        <taxon>Actinomycetota</taxon>
        <taxon>Actinomycetes</taxon>
        <taxon>Streptosporangiales</taxon>
        <taxon>Streptosporangiaceae</taxon>
        <taxon>Streptosporangium</taxon>
    </lineage>
</organism>
<name>A0ABQ2RP56_9ACTN</name>
<reference evidence="3" key="1">
    <citation type="journal article" date="2019" name="Int. J. Syst. Evol. Microbiol.">
        <title>The Global Catalogue of Microorganisms (GCM) 10K type strain sequencing project: providing services to taxonomists for standard genome sequencing and annotation.</title>
        <authorList>
            <consortium name="The Broad Institute Genomics Platform"/>
            <consortium name="The Broad Institute Genome Sequencing Center for Infectious Disease"/>
            <person name="Wu L."/>
            <person name="Ma J."/>
        </authorList>
    </citation>
    <scope>NUCLEOTIDE SEQUENCE [LARGE SCALE GENOMIC DNA]</scope>
    <source>
        <strain evidence="3">JCM 3115</strain>
    </source>
</reference>
<comment type="caution">
    <text evidence="2">The sequence shown here is derived from an EMBL/GenBank/DDBJ whole genome shotgun (WGS) entry which is preliminary data.</text>
</comment>
<keyword evidence="3" id="KW-1185">Reference proteome</keyword>
<evidence type="ECO:0000313" key="2">
    <source>
        <dbReference type="EMBL" id="GGQ35457.1"/>
    </source>
</evidence>
<evidence type="ECO:0000313" key="3">
    <source>
        <dbReference type="Proteomes" id="UP000611554"/>
    </source>
</evidence>
<feature type="region of interest" description="Disordered" evidence="1">
    <location>
        <begin position="1"/>
        <end position="22"/>
    </location>
</feature>
<gene>
    <name evidence="2" type="ORF">GCM10010140_76810</name>
</gene>
<evidence type="ECO:0000256" key="1">
    <source>
        <dbReference type="SAM" id="MobiDB-lite"/>
    </source>
</evidence>